<keyword evidence="13" id="KW-1185">Reference proteome</keyword>
<dbReference type="OrthoDB" id="4062651at2759"/>
<feature type="domain" description="Protein kinase" evidence="11">
    <location>
        <begin position="1"/>
        <end position="212"/>
    </location>
</feature>
<dbReference type="Pfam" id="PF07714">
    <property type="entry name" value="PK_Tyr_Ser-Thr"/>
    <property type="match status" value="1"/>
</dbReference>
<keyword evidence="3" id="KW-0808">Transferase</keyword>
<evidence type="ECO:0000256" key="8">
    <source>
        <dbReference type="ARBA" id="ARBA00023137"/>
    </source>
</evidence>
<feature type="region of interest" description="Disordered" evidence="10">
    <location>
        <begin position="694"/>
        <end position="715"/>
    </location>
</feature>
<dbReference type="InterPro" id="IPR008266">
    <property type="entry name" value="Tyr_kinase_AS"/>
</dbReference>
<feature type="region of interest" description="Disordered" evidence="10">
    <location>
        <begin position="301"/>
        <end position="323"/>
    </location>
</feature>
<feature type="compositionally biased region" description="Polar residues" evidence="10">
    <location>
        <begin position="368"/>
        <end position="380"/>
    </location>
</feature>
<dbReference type="GO" id="GO:0043235">
    <property type="term" value="C:receptor complex"/>
    <property type="evidence" value="ECO:0007669"/>
    <property type="project" value="TreeGrafter"/>
</dbReference>
<evidence type="ECO:0000256" key="1">
    <source>
        <dbReference type="ARBA" id="ARBA00004308"/>
    </source>
</evidence>
<feature type="compositionally biased region" description="Polar residues" evidence="10">
    <location>
        <begin position="301"/>
        <end position="311"/>
    </location>
</feature>
<evidence type="ECO:0000256" key="7">
    <source>
        <dbReference type="ARBA" id="ARBA00023136"/>
    </source>
</evidence>
<dbReference type="Proteomes" id="UP000230423">
    <property type="component" value="Unassembled WGS sequence"/>
</dbReference>
<dbReference type="PANTHER" id="PTHR24416:SF600">
    <property type="entry name" value="PDGF- AND VEGF-RECEPTOR RELATED, ISOFORM J"/>
    <property type="match status" value="1"/>
</dbReference>
<evidence type="ECO:0000313" key="12">
    <source>
        <dbReference type="EMBL" id="PIO75591.1"/>
    </source>
</evidence>
<dbReference type="FunFam" id="1.10.510.10:FF:001512">
    <property type="entry name" value="Receptor tyrosine-protein kinase erbB-2"/>
    <property type="match status" value="1"/>
</dbReference>
<dbReference type="EC" id="2.7.10.1" evidence="2"/>
<dbReference type="PROSITE" id="PS00109">
    <property type="entry name" value="PROTEIN_KINASE_TYR"/>
    <property type="match status" value="1"/>
</dbReference>
<name>A0A2G9UZC1_TELCI</name>
<dbReference type="GO" id="GO:0048680">
    <property type="term" value="P:positive regulation of axon regeneration"/>
    <property type="evidence" value="ECO:0007669"/>
    <property type="project" value="UniProtKB-ARBA"/>
</dbReference>
<comment type="subcellular location">
    <subcellularLocation>
        <location evidence="1">Endomembrane system</location>
    </subcellularLocation>
</comment>
<evidence type="ECO:0000256" key="5">
    <source>
        <dbReference type="ARBA" id="ARBA00022777"/>
    </source>
</evidence>
<dbReference type="Gene3D" id="1.10.510.10">
    <property type="entry name" value="Transferase(Phosphotransferase) domain 1"/>
    <property type="match status" value="1"/>
</dbReference>
<feature type="region of interest" description="Disordered" evidence="10">
    <location>
        <begin position="368"/>
        <end position="465"/>
    </location>
</feature>
<gene>
    <name evidence="12" type="ORF">TELCIR_02353</name>
</gene>
<organism evidence="12 13">
    <name type="scientific">Teladorsagia circumcincta</name>
    <name type="common">Brown stomach worm</name>
    <name type="synonym">Ostertagia circumcincta</name>
    <dbReference type="NCBI Taxonomy" id="45464"/>
    <lineage>
        <taxon>Eukaryota</taxon>
        <taxon>Metazoa</taxon>
        <taxon>Ecdysozoa</taxon>
        <taxon>Nematoda</taxon>
        <taxon>Chromadorea</taxon>
        <taxon>Rhabditida</taxon>
        <taxon>Rhabditina</taxon>
        <taxon>Rhabditomorpha</taxon>
        <taxon>Strongyloidea</taxon>
        <taxon>Trichostrongylidae</taxon>
        <taxon>Teladorsagia</taxon>
    </lineage>
</organism>
<dbReference type="PANTHER" id="PTHR24416">
    <property type="entry name" value="TYROSINE-PROTEIN KINASE RECEPTOR"/>
    <property type="match status" value="1"/>
</dbReference>
<dbReference type="PROSITE" id="PS50011">
    <property type="entry name" value="PROTEIN_KINASE_DOM"/>
    <property type="match status" value="1"/>
</dbReference>
<evidence type="ECO:0000313" key="13">
    <source>
        <dbReference type="Proteomes" id="UP000230423"/>
    </source>
</evidence>
<keyword evidence="4" id="KW-0547">Nucleotide-binding</keyword>
<evidence type="ECO:0000256" key="6">
    <source>
        <dbReference type="ARBA" id="ARBA00022840"/>
    </source>
</evidence>
<dbReference type="InterPro" id="IPR001245">
    <property type="entry name" value="Ser-Thr/Tyr_kinase_cat_dom"/>
</dbReference>
<keyword evidence="6" id="KW-0067">ATP-binding</keyword>
<dbReference type="PRINTS" id="PR00109">
    <property type="entry name" value="TYRKINASE"/>
</dbReference>
<dbReference type="SMART" id="SM00219">
    <property type="entry name" value="TyrKc"/>
    <property type="match status" value="1"/>
</dbReference>
<dbReference type="InterPro" id="IPR000719">
    <property type="entry name" value="Prot_kinase_dom"/>
</dbReference>
<dbReference type="EMBL" id="KZ345125">
    <property type="protein sequence ID" value="PIO75591.1"/>
    <property type="molecule type" value="Genomic_DNA"/>
</dbReference>
<dbReference type="GO" id="GO:0007169">
    <property type="term" value="P:cell surface receptor protein tyrosine kinase signaling pathway"/>
    <property type="evidence" value="ECO:0007669"/>
    <property type="project" value="TreeGrafter"/>
</dbReference>
<reference evidence="12 13" key="1">
    <citation type="submission" date="2015-09" db="EMBL/GenBank/DDBJ databases">
        <title>Draft genome of the parasitic nematode Teladorsagia circumcincta isolate WARC Sus (inbred).</title>
        <authorList>
            <person name="Mitreva M."/>
        </authorList>
    </citation>
    <scope>NUCLEOTIDE SEQUENCE [LARGE SCALE GENOMIC DNA]</scope>
    <source>
        <strain evidence="12 13">S</strain>
    </source>
</reference>
<dbReference type="GO" id="GO:0061564">
    <property type="term" value="P:axon development"/>
    <property type="evidence" value="ECO:0007669"/>
    <property type="project" value="UniProtKB-ARBA"/>
</dbReference>
<evidence type="ECO:0000256" key="2">
    <source>
        <dbReference type="ARBA" id="ARBA00011902"/>
    </source>
</evidence>
<comment type="catalytic activity">
    <reaction evidence="9">
        <text>L-tyrosyl-[protein] + ATP = O-phospho-L-tyrosyl-[protein] + ADP + H(+)</text>
        <dbReference type="Rhea" id="RHEA:10596"/>
        <dbReference type="Rhea" id="RHEA-COMP:10136"/>
        <dbReference type="Rhea" id="RHEA-COMP:20101"/>
        <dbReference type="ChEBI" id="CHEBI:15378"/>
        <dbReference type="ChEBI" id="CHEBI:30616"/>
        <dbReference type="ChEBI" id="CHEBI:46858"/>
        <dbReference type="ChEBI" id="CHEBI:61978"/>
        <dbReference type="ChEBI" id="CHEBI:456216"/>
        <dbReference type="EC" id="2.7.10.1"/>
    </reaction>
</comment>
<sequence length="715" mass="79140">MDHPGMRLLMGKLKYIDSEAKRTLRWIDEVFELCEGGELLSRLRDTSKPVPLVTTLLDYCIQVVKALTFLESKHYVHRDVAARNILLSKDEKVVKLCDFGLMRSLKENERAYVMHAQNRVPFSWCPPESLRHRKFSHASDVWAFGVTAWEIFTLGEDPWIGCRAIDVLKRLDAGERLEKPRFCTQQIYDLVVLCWNIDPELRPKFSLLRTLLLGAEFNVAEVRDATQSGQKENMLEMSLGDKIIVIENSTQSDMLANVSAPCSAPHVYPTKALEDPLRIDWSEDFDAAAFDETFSPRLQQLNGEVPSSTRPRAQGKKLDQKAQPNEISVADIVKRLSDESAIRTRDSATLLPVPQPILHSSATGWTLSENESLKPTTSLVPTPVEPVGKRATPNAGSSTASSSQSRPELVKGSYVPLRLSNNEQPFTNSDMVNRTNQPTNSAIRSDRVPETKPENALPKRNSSRAPFNFVAPQPAQQRQLPLFTLTNNAPTAVVSPLFHFGMVPMAPLDPGRVPYTSGVLPPRLGPCAPFRIGEGEDILQALDPLAAGSRSSSSAVSENTISRAEQMEILYADAPFAEYVSLYKLGRELVIACSSCGSTLAHQFESFRRHTSLSGFQTLCLPATIVKMFNEPKVLLVDVVDNGILPQADEGSEVVLVDDCIGASLPELCCSLNAHREVESCAEESMVRSRVELRNNSDVGQAKPSIEDDVDKFGT</sequence>
<evidence type="ECO:0000256" key="9">
    <source>
        <dbReference type="ARBA" id="ARBA00051243"/>
    </source>
</evidence>
<proteinExistence type="predicted"/>
<dbReference type="InterPro" id="IPR020635">
    <property type="entry name" value="Tyr_kinase_cat_dom"/>
</dbReference>
<protein>
    <recommendedName>
        <fullName evidence="2">receptor protein-tyrosine kinase</fullName>
        <ecNumber evidence="2">2.7.10.1</ecNumber>
    </recommendedName>
</protein>
<dbReference type="GO" id="GO:0004714">
    <property type="term" value="F:transmembrane receptor protein tyrosine kinase activity"/>
    <property type="evidence" value="ECO:0007669"/>
    <property type="project" value="UniProtKB-EC"/>
</dbReference>
<keyword evidence="8" id="KW-0829">Tyrosine-protein kinase</keyword>
<dbReference type="GO" id="GO:0005524">
    <property type="term" value="F:ATP binding"/>
    <property type="evidence" value="ECO:0007669"/>
    <property type="project" value="UniProtKB-KW"/>
</dbReference>
<dbReference type="SUPFAM" id="SSF56112">
    <property type="entry name" value="Protein kinase-like (PK-like)"/>
    <property type="match status" value="1"/>
</dbReference>
<evidence type="ECO:0000259" key="11">
    <source>
        <dbReference type="PROSITE" id="PS50011"/>
    </source>
</evidence>
<evidence type="ECO:0000256" key="10">
    <source>
        <dbReference type="SAM" id="MobiDB-lite"/>
    </source>
</evidence>
<dbReference type="InterPro" id="IPR011009">
    <property type="entry name" value="Kinase-like_dom_sf"/>
</dbReference>
<feature type="compositionally biased region" description="Basic and acidic residues" evidence="10">
    <location>
        <begin position="444"/>
        <end position="453"/>
    </location>
</feature>
<dbReference type="AlphaFoldDB" id="A0A2G9UZC1"/>
<dbReference type="GO" id="GO:0012505">
    <property type="term" value="C:endomembrane system"/>
    <property type="evidence" value="ECO:0007669"/>
    <property type="project" value="UniProtKB-SubCell"/>
</dbReference>
<dbReference type="InterPro" id="IPR050122">
    <property type="entry name" value="RTK"/>
</dbReference>
<dbReference type="GO" id="GO:0005886">
    <property type="term" value="C:plasma membrane"/>
    <property type="evidence" value="ECO:0007669"/>
    <property type="project" value="TreeGrafter"/>
</dbReference>
<evidence type="ECO:0000256" key="4">
    <source>
        <dbReference type="ARBA" id="ARBA00022741"/>
    </source>
</evidence>
<feature type="compositionally biased region" description="Polar residues" evidence="10">
    <location>
        <begin position="419"/>
        <end position="443"/>
    </location>
</feature>
<keyword evidence="7" id="KW-0472">Membrane</keyword>
<accession>A0A2G9UZC1</accession>
<evidence type="ECO:0000256" key="3">
    <source>
        <dbReference type="ARBA" id="ARBA00022679"/>
    </source>
</evidence>
<keyword evidence="5 12" id="KW-0418">Kinase</keyword>